<keyword evidence="1" id="KW-0812">Transmembrane</keyword>
<comment type="caution">
    <text evidence="2">The sequence shown here is derived from an EMBL/GenBank/DDBJ whole genome shotgun (WGS) entry which is preliminary data.</text>
</comment>
<dbReference type="Pfam" id="PF14256">
    <property type="entry name" value="YwiC"/>
    <property type="match status" value="1"/>
</dbReference>
<feature type="transmembrane region" description="Helical" evidence="1">
    <location>
        <begin position="47"/>
        <end position="66"/>
    </location>
</feature>
<name>A0A087ANP5_9BIFI</name>
<dbReference type="RefSeq" id="WP_081929537.1">
    <property type="nucleotide sequence ID" value="NZ_JGYX01000005.1"/>
</dbReference>
<feature type="transmembrane region" description="Helical" evidence="1">
    <location>
        <begin position="157"/>
        <end position="175"/>
    </location>
</feature>
<feature type="transmembrane region" description="Helical" evidence="1">
    <location>
        <begin position="78"/>
        <end position="95"/>
    </location>
</feature>
<feature type="transmembrane region" description="Helical" evidence="1">
    <location>
        <begin position="213"/>
        <end position="230"/>
    </location>
</feature>
<organism evidence="2 3">
    <name type="scientific">Bifidobacterium pullorum subsp. gallinarum</name>
    <dbReference type="NCBI Taxonomy" id="78344"/>
    <lineage>
        <taxon>Bacteria</taxon>
        <taxon>Bacillati</taxon>
        <taxon>Actinomycetota</taxon>
        <taxon>Actinomycetes</taxon>
        <taxon>Bifidobacteriales</taxon>
        <taxon>Bifidobacteriaceae</taxon>
        <taxon>Bifidobacterium</taxon>
    </lineage>
</organism>
<keyword evidence="1" id="KW-0472">Membrane</keyword>
<dbReference type="Proteomes" id="UP000029046">
    <property type="component" value="Unassembled WGS sequence"/>
</dbReference>
<evidence type="ECO:0000256" key="1">
    <source>
        <dbReference type="SAM" id="Phobius"/>
    </source>
</evidence>
<evidence type="ECO:0008006" key="4">
    <source>
        <dbReference type="Google" id="ProtNLM"/>
    </source>
</evidence>
<evidence type="ECO:0000313" key="2">
    <source>
        <dbReference type="EMBL" id="KFI60395.1"/>
    </source>
</evidence>
<keyword evidence="3" id="KW-1185">Reference proteome</keyword>
<feature type="transmembrane region" description="Helical" evidence="1">
    <location>
        <begin position="187"/>
        <end position="207"/>
    </location>
</feature>
<feature type="transmembrane region" description="Helical" evidence="1">
    <location>
        <begin position="126"/>
        <end position="145"/>
    </location>
</feature>
<dbReference type="EMBL" id="JGYX01000005">
    <property type="protein sequence ID" value="KFI60395.1"/>
    <property type="molecule type" value="Genomic_DNA"/>
</dbReference>
<feature type="transmembrane region" description="Helical" evidence="1">
    <location>
        <begin position="242"/>
        <end position="262"/>
    </location>
</feature>
<dbReference type="InterPro" id="IPR025576">
    <property type="entry name" value="YwiC"/>
</dbReference>
<proteinExistence type="predicted"/>
<feature type="transmembrane region" description="Helical" evidence="1">
    <location>
        <begin position="23"/>
        <end position="41"/>
    </location>
</feature>
<reference evidence="2 3" key="1">
    <citation type="submission" date="2014-03" db="EMBL/GenBank/DDBJ databases">
        <title>Genomics of Bifidobacteria.</title>
        <authorList>
            <person name="Ventura M."/>
            <person name="Milani C."/>
            <person name="Lugli G.A."/>
        </authorList>
    </citation>
    <scope>NUCLEOTIDE SEQUENCE [LARGE SCALE GENOMIC DNA]</scope>
    <source>
        <strain evidence="2 3">LMG 11586</strain>
    </source>
</reference>
<keyword evidence="1" id="KW-1133">Transmembrane helix</keyword>
<dbReference type="eggNOG" id="ENOG502ZBRV">
    <property type="taxonomic scope" value="Bacteria"/>
</dbReference>
<feature type="transmembrane region" description="Helical" evidence="1">
    <location>
        <begin position="101"/>
        <end position="119"/>
    </location>
</feature>
<protein>
    <recommendedName>
        <fullName evidence="4">YwiC-like protein</fullName>
    </recommendedName>
</protein>
<sequence>MNVKRSEPSRPLSTKDWVPDQPGAWALALLPALAGMVIGGFDVGRLWLTGAWLLCYCVQFTAARWLRSRFQRRYLPPVLTYAALLAVAGVPLLAMHPLILVWAPLYAVCAGVSFLGAWLRRERSLWANAAAVIATSMMAYVVYAFDAPDLLERTGMGLALAGIFMLTQFGSVLYVKTMIRERRNNRYLAASWIWHAALLALACAVPGRTVPMMIIAAILLLRAVVMPLLGRRIRIKPIAVGMLEMVLSVAVCAYAPFCAPWISMALTF</sequence>
<accession>A0A087ANP5</accession>
<evidence type="ECO:0000313" key="3">
    <source>
        <dbReference type="Proteomes" id="UP000029046"/>
    </source>
</evidence>
<dbReference type="OrthoDB" id="2380563at2"/>
<gene>
    <name evidence="2" type="ORF">BIGA_0984</name>
</gene>
<dbReference type="AlphaFoldDB" id="A0A087ANP5"/>